<gene>
    <name evidence="2" type="ORF">GCM10023195_85060</name>
</gene>
<sequence length="496" mass="54983">MADRWNAVRTWRDGERRLRLTRSERRLWDAYPTGALVSLGDERPPATGSPDRTIRAEVISALLLGACEPAPGHVPAVRLRGARVTGVLNVSGGAVGCELRLEHCVLEERPDFSNARARQMRLNGCSFPGFDGGGLQADGYLSLSESLIEGEVRLTRAALSGGFRMNNVRLRNPGGYALYAGLLTVDAGAYIRNSDITGEVRLTGSRMTGGLFLFGTTVRDGACALDGDNMIVQDRMECSAGFTAEGPVRLRGARIDGTLSFDQGAIRAPGRRALHLSHADVKELILVPREPIQGEVTLGYSRIDVILDRPDVWPEQLRLNGLVYETLRGEPEEGQRLDWISRDPHGFRPQPYEQLAVWLRRIGREDLARKCQLAKQRARRRHLGPIGRAWGVLLDWTVGYGYRPWIAALWLAVLVAVGTIVFSVDHPRTIKQPDERPHFHALIYTLDLMLPIETFGQRTAWDPVGWSRWLAWSLTGTGWILATALISGVARVLRPS</sequence>
<dbReference type="EMBL" id="BAABHJ010000040">
    <property type="protein sequence ID" value="GAA4618864.1"/>
    <property type="molecule type" value="Genomic_DNA"/>
</dbReference>
<reference evidence="3" key="1">
    <citation type="journal article" date="2019" name="Int. J. Syst. Evol. Microbiol.">
        <title>The Global Catalogue of Microorganisms (GCM) 10K type strain sequencing project: providing services to taxonomists for standard genome sequencing and annotation.</title>
        <authorList>
            <consortium name="The Broad Institute Genomics Platform"/>
            <consortium name="The Broad Institute Genome Sequencing Center for Infectious Disease"/>
            <person name="Wu L."/>
            <person name="Ma J."/>
        </authorList>
    </citation>
    <scope>NUCLEOTIDE SEQUENCE [LARGE SCALE GENOMIC DNA]</scope>
    <source>
        <strain evidence="3">JCM 17938</strain>
    </source>
</reference>
<keyword evidence="1" id="KW-0812">Transmembrane</keyword>
<keyword evidence="3" id="KW-1185">Reference proteome</keyword>
<accession>A0ABP8U146</accession>
<keyword evidence="1" id="KW-0472">Membrane</keyword>
<organism evidence="2 3">
    <name type="scientific">Actinoallomurus liliacearum</name>
    <dbReference type="NCBI Taxonomy" id="1080073"/>
    <lineage>
        <taxon>Bacteria</taxon>
        <taxon>Bacillati</taxon>
        <taxon>Actinomycetota</taxon>
        <taxon>Actinomycetes</taxon>
        <taxon>Streptosporangiales</taxon>
        <taxon>Thermomonosporaceae</taxon>
        <taxon>Actinoallomurus</taxon>
    </lineage>
</organism>
<protein>
    <submittedName>
        <fullName evidence="2">Oxidoreductase</fullName>
    </submittedName>
</protein>
<feature type="transmembrane region" description="Helical" evidence="1">
    <location>
        <begin position="405"/>
        <end position="424"/>
    </location>
</feature>
<proteinExistence type="predicted"/>
<dbReference type="Proteomes" id="UP001500212">
    <property type="component" value="Unassembled WGS sequence"/>
</dbReference>
<evidence type="ECO:0000313" key="3">
    <source>
        <dbReference type="Proteomes" id="UP001500212"/>
    </source>
</evidence>
<dbReference type="RefSeq" id="WP_345367054.1">
    <property type="nucleotide sequence ID" value="NZ_BAABHJ010000040.1"/>
</dbReference>
<evidence type="ECO:0000256" key="1">
    <source>
        <dbReference type="SAM" id="Phobius"/>
    </source>
</evidence>
<feature type="transmembrane region" description="Helical" evidence="1">
    <location>
        <begin position="469"/>
        <end position="493"/>
    </location>
</feature>
<keyword evidence="1" id="KW-1133">Transmembrane helix</keyword>
<evidence type="ECO:0000313" key="2">
    <source>
        <dbReference type="EMBL" id="GAA4618864.1"/>
    </source>
</evidence>
<name>A0ABP8U146_9ACTN</name>
<comment type="caution">
    <text evidence="2">The sequence shown here is derived from an EMBL/GenBank/DDBJ whole genome shotgun (WGS) entry which is preliminary data.</text>
</comment>